<dbReference type="GO" id="GO:0017061">
    <property type="term" value="F:S-methyl-5-thioadenosine phosphorylase activity"/>
    <property type="evidence" value="ECO:0007669"/>
    <property type="project" value="UniProtKB-EC"/>
</dbReference>
<evidence type="ECO:0000256" key="2">
    <source>
        <dbReference type="ARBA" id="ARBA00003215"/>
    </source>
</evidence>
<dbReference type="CDD" id="cd16833">
    <property type="entry name" value="YfiH"/>
    <property type="match status" value="1"/>
</dbReference>
<evidence type="ECO:0000256" key="7">
    <source>
        <dbReference type="ARBA" id="ARBA00022833"/>
    </source>
</evidence>
<evidence type="ECO:0000313" key="12">
    <source>
        <dbReference type="Proteomes" id="UP001216390"/>
    </source>
</evidence>
<evidence type="ECO:0000313" key="11">
    <source>
        <dbReference type="EMBL" id="WCO65216.1"/>
    </source>
</evidence>
<evidence type="ECO:0000256" key="5">
    <source>
        <dbReference type="ARBA" id="ARBA00022723"/>
    </source>
</evidence>
<evidence type="ECO:0000256" key="9">
    <source>
        <dbReference type="ARBA" id="ARBA00048968"/>
    </source>
</evidence>
<dbReference type="EMBL" id="CP116942">
    <property type="protein sequence ID" value="WCO65216.1"/>
    <property type="molecule type" value="Genomic_DNA"/>
</dbReference>
<comment type="catalytic activity">
    <reaction evidence="8">
        <text>adenosine + H2O + H(+) = inosine + NH4(+)</text>
        <dbReference type="Rhea" id="RHEA:24408"/>
        <dbReference type="ChEBI" id="CHEBI:15377"/>
        <dbReference type="ChEBI" id="CHEBI:15378"/>
        <dbReference type="ChEBI" id="CHEBI:16335"/>
        <dbReference type="ChEBI" id="CHEBI:17596"/>
        <dbReference type="ChEBI" id="CHEBI:28938"/>
        <dbReference type="EC" id="3.5.4.4"/>
    </reaction>
    <physiologicalReaction direction="left-to-right" evidence="8">
        <dbReference type="Rhea" id="RHEA:24409"/>
    </physiologicalReaction>
</comment>
<dbReference type="GO" id="GO:0005507">
    <property type="term" value="F:copper ion binding"/>
    <property type="evidence" value="ECO:0007669"/>
    <property type="project" value="TreeGrafter"/>
</dbReference>
<evidence type="ECO:0000256" key="4">
    <source>
        <dbReference type="ARBA" id="ARBA00022679"/>
    </source>
</evidence>
<dbReference type="AlphaFoldDB" id="A0AAE9YCE3"/>
<dbReference type="Gene3D" id="3.60.140.10">
    <property type="entry name" value="CNF1/YfiH-like putative cysteine hydrolases"/>
    <property type="match status" value="1"/>
</dbReference>
<dbReference type="InterPro" id="IPR038371">
    <property type="entry name" value="Cu_polyphenol_OxRdtase_sf"/>
</dbReference>
<evidence type="ECO:0000256" key="8">
    <source>
        <dbReference type="ARBA" id="ARBA00047989"/>
    </source>
</evidence>
<keyword evidence="5" id="KW-0479">Metal-binding</keyword>
<organism evidence="11 12">
    <name type="scientific">Iamia majanohamensis</name>
    <dbReference type="NCBI Taxonomy" id="467976"/>
    <lineage>
        <taxon>Bacteria</taxon>
        <taxon>Bacillati</taxon>
        <taxon>Actinomycetota</taxon>
        <taxon>Acidimicrobiia</taxon>
        <taxon>Acidimicrobiales</taxon>
        <taxon>Iamiaceae</taxon>
        <taxon>Iamia</taxon>
    </lineage>
</organism>
<name>A0AAE9YCE3_9ACTN</name>
<sequence>MVDLPWTWLRQVHGAEVVTVTRPGEHAGATADAAVTAVPGAALAVGTADCVPVVLVADGAVGVAHAGWRGLVAGVVGATAGALDALGHPARRAVIGPCIRPADYEFGADDLDRVAARWGDGVRATTRAGRPALDVVAGVRAALAEVGVTDVADDGLCTAADPGRWFSHRARADPGRMATVAWLEDDGA</sequence>
<comment type="catalytic activity">
    <reaction evidence="9">
        <text>adenosine + phosphate = alpha-D-ribose 1-phosphate + adenine</text>
        <dbReference type="Rhea" id="RHEA:27642"/>
        <dbReference type="ChEBI" id="CHEBI:16335"/>
        <dbReference type="ChEBI" id="CHEBI:16708"/>
        <dbReference type="ChEBI" id="CHEBI:43474"/>
        <dbReference type="ChEBI" id="CHEBI:57720"/>
        <dbReference type="EC" id="2.4.2.1"/>
    </reaction>
    <physiologicalReaction direction="left-to-right" evidence="9">
        <dbReference type="Rhea" id="RHEA:27643"/>
    </physiologicalReaction>
</comment>
<comment type="catalytic activity">
    <reaction evidence="10">
        <text>S-methyl-5'-thioadenosine + phosphate = 5-(methylsulfanyl)-alpha-D-ribose 1-phosphate + adenine</text>
        <dbReference type="Rhea" id="RHEA:11852"/>
        <dbReference type="ChEBI" id="CHEBI:16708"/>
        <dbReference type="ChEBI" id="CHEBI:17509"/>
        <dbReference type="ChEBI" id="CHEBI:43474"/>
        <dbReference type="ChEBI" id="CHEBI:58533"/>
        <dbReference type="EC" id="2.4.2.28"/>
    </reaction>
    <physiologicalReaction direction="left-to-right" evidence="10">
        <dbReference type="Rhea" id="RHEA:11853"/>
    </physiologicalReaction>
</comment>
<proteinExistence type="inferred from homology"/>
<dbReference type="SUPFAM" id="SSF64438">
    <property type="entry name" value="CNF1/YfiH-like putative cysteine hydrolases"/>
    <property type="match status" value="1"/>
</dbReference>
<keyword evidence="7" id="KW-0862">Zinc</keyword>
<evidence type="ECO:0000256" key="1">
    <source>
        <dbReference type="ARBA" id="ARBA00000553"/>
    </source>
</evidence>
<reference evidence="11" key="1">
    <citation type="submission" date="2023-01" db="EMBL/GenBank/DDBJ databases">
        <title>The diversity of Class Acidimicrobiia in South China Sea sediment environments and the proposal of Iamia marina sp. nov., a novel species of the genus Iamia.</title>
        <authorList>
            <person name="He Y."/>
            <person name="Tian X."/>
        </authorList>
    </citation>
    <scope>NUCLEOTIDE SEQUENCE</scope>
    <source>
        <strain evidence="11">DSM 19957</strain>
    </source>
</reference>
<evidence type="ECO:0000256" key="6">
    <source>
        <dbReference type="ARBA" id="ARBA00022801"/>
    </source>
</evidence>
<evidence type="ECO:0000256" key="3">
    <source>
        <dbReference type="ARBA" id="ARBA00007353"/>
    </source>
</evidence>
<keyword evidence="4" id="KW-0808">Transferase</keyword>
<dbReference type="Pfam" id="PF02578">
    <property type="entry name" value="Cu-oxidase_4"/>
    <property type="match status" value="1"/>
</dbReference>
<dbReference type="Proteomes" id="UP001216390">
    <property type="component" value="Chromosome"/>
</dbReference>
<protein>
    <submittedName>
        <fullName evidence="11">Laccase domain-containing protein</fullName>
    </submittedName>
</protein>
<comment type="similarity">
    <text evidence="3">Belongs to the purine nucleoside phosphorylase YfiH/LACC1 family.</text>
</comment>
<keyword evidence="6" id="KW-0378">Hydrolase</keyword>
<keyword evidence="12" id="KW-1185">Reference proteome</keyword>
<comment type="function">
    <text evidence="2">Purine nucleoside enzyme that catalyzes the phosphorolysis of adenosine and inosine nucleosides, yielding D-ribose 1-phosphate and the respective free bases, adenine and hypoxanthine. Also catalyzes the phosphorolysis of S-methyl-5'-thioadenosine into adenine and S-methyl-5-thio-alpha-D-ribose 1-phosphate. Also has adenosine deaminase activity.</text>
</comment>
<comment type="catalytic activity">
    <reaction evidence="1">
        <text>inosine + phosphate = alpha-D-ribose 1-phosphate + hypoxanthine</text>
        <dbReference type="Rhea" id="RHEA:27646"/>
        <dbReference type="ChEBI" id="CHEBI:17368"/>
        <dbReference type="ChEBI" id="CHEBI:17596"/>
        <dbReference type="ChEBI" id="CHEBI:43474"/>
        <dbReference type="ChEBI" id="CHEBI:57720"/>
        <dbReference type="EC" id="2.4.2.1"/>
    </reaction>
    <physiologicalReaction direction="left-to-right" evidence="1">
        <dbReference type="Rhea" id="RHEA:27647"/>
    </physiologicalReaction>
</comment>
<dbReference type="GO" id="GO:0016787">
    <property type="term" value="F:hydrolase activity"/>
    <property type="evidence" value="ECO:0007669"/>
    <property type="project" value="UniProtKB-KW"/>
</dbReference>
<gene>
    <name evidence="11" type="ORF">PO878_11975</name>
</gene>
<dbReference type="RefSeq" id="WP_272734741.1">
    <property type="nucleotide sequence ID" value="NZ_CP116942.1"/>
</dbReference>
<evidence type="ECO:0000256" key="10">
    <source>
        <dbReference type="ARBA" id="ARBA00049893"/>
    </source>
</evidence>
<dbReference type="PANTHER" id="PTHR30616">
    <property type="entry name" value="UNCHARACTERIZED PROTEIN YFIH"/>
    <property type="match status" value="1"/>
</dbReference>
<dbReference type="InterPro" id="IPR011324">
    <property type="entry name" value="Cytotoxic_necrot_fac-like_cat"/>
</dbReference>
<dbReference type="KEGG" id="ima:PO878_11975"/>
<accession>A0AAE9YCE3</accession>
<dbReference type="InterPro" id="IPR003730">
    <property type="entry name" value="Cu_polyphenol_OxRdtase"/>
</dbReference>
<dbReference type="PANTHER" id="PTHR30616:SF2">
    <property type="entry name" value="PURINE NUCLEOSIDE PHOSPHORYLASE LACC1"/>
    <property type="match status" value="1"/>
</dbReference>